<evidence type="ECO:0000313" key="2">
    <source>
        <dbReference type="Proteomes" id="UP000663760"/>
    </source>
</evidence>
<dbReference type="AlphaFoldDB" id="A0A7I8KDV3"/>
<proteinExistence type="predicted"/>
<gene>
    <name evidence="1" type="ORF">SI8410_05006613</name>
</gene>
<keyword evidence="2" id="KW-1185">Reference proteome</keyword>
<name>A0A7I8KDV3_SPIIN</name>
<protein>
    <submittedName>
        <fullName evidence="1">Uncharacterized protein</fullName>
    </submittedName>
</protein>
<organism evidence="1 2">
    <name type="scientific">Spirodela intermedia</name>
    <name type="common">Intermediate duckweed</name>
    <dbReference type="NCBI Taxonomy" id="51605"/>
    <lineage>
        <taxon>Eukaryota</taxon>
        <taxon>Viridiplantae</taxon>
        <taxon>Streptophyta</taxon>
        <taxon>Embryophyta</taxon>
        <taxon>Tracheophyta</taxon>
        <taxon>Spermatophyta</taxon>
        <taxon>Magnoliopsida</taxon>
        <taxon>Liliopsida</taxon>
        <taxon>Araceae</taxon>
        <taxon>Lemnoideae</taxon>
        <taxon>Spirodela</taxon>
    </lineage>
</organism>
<sequence length="56" mass="6476">MHRRCTRILSIWEDHHVVSMASKALLGQRRCGHLRRLSPDRVERKRLCASPAAVTL</sequence>
<reference evidence="1" key="1">
    <citation type="submission" date="2020-02" db="EMBL/GenBank/DDBJ databases">
        <authorList>
            <person name="Scholz U."/>
            <person name="Mascher M."/>
            <person name="Fiebig A."/>
        </authorList>
    </citation>
    <scope>NUCLEOTIDE SEQUENCE</scope>
</reference>
<evidence type="ECO:0000313" key="1">
    <source>
        <dbReference type="EMBL" id="CAA7395950.1"/>
    </source>
</evidence>
<dbReference type="EMBL" id="LR746268">
    <property type="protein sequence ID" value="CAA7395950.1"/>
    <property type="molecule type" value="Genomic_DNA"/>
</dbReference>
<dbReference type="Proteomes" id="UP000663760">
    <property type="component" value="Chromosome 5"/>
</dbReference>
<accession>A0A7I8KDV3</accession>